<evidence type="ECO:0000313" key="2">
    <source>
        <dbReference type="EMBL" id="MCP0885836.1"/>
    </source>
</evidence>
<sequence length="132" mass="13786">MNQVIATTKAPSALGPYSQAVKCGNTVYCSGQIGLNPGTGELASGVQNQAKQALSNLKAVLKKAGFAPAEIVKVTIFMTEIANFQLVNQVYGEFFADSKVLPARSAVGVQALPAGALVEIEAIAEKNEKETM</sequence>
<dbReference type="PANTHER" id="PTHR11803:SF39">
    <property type="entry name" value="2-IMINOBUTANOATE_2-IMINOPROPANOATE DEAMINASE"/>
    <property type="match status" value="1"/>
</dbReference>
<organism evidence="2 3">
    <name type="scientific">Ligilactobacillus ubinensis</name>
    <dbReference type="NCBI Taxonomy" id="2876789"/>
    <lineage>
        <taxon>Bacteria</taxon>
        <taxon>Bacillati</taxon>
        <taxon>Bacillota</taxon>
        <taxon>Bacilli</taxon>
        <taxon>Lactobacillales</taxon>
        <taxon>Lactobacillaceae</taxon>
        <taxon>Ligilactobacillus</taxon>
    </lineage>
</organism>
<accession>A0A9X2FGD7</accession>
<dbReference type="GO" id="GO:0005829">
    <property type="term" value="C:cytosol"/>
    <property type="evidence" value="ECO:0007669"/>
    <property type="project" value="TreeGrafter"/>
</dbReference>
<dbReference type="FunFam" id="3.30.1330.40:FF:000001">
    <property type="entry name" value="L-PSP family endoribonuclease"/>
    <property type="match status" value="1"/>
</dbReference>
<dbReference type="AlphaFoldDB" id="A0A9X2FGD7"/>
<dbReference type="RefSeq" id="WP_253358556.1">
    <property type="nucleotide sequence ID" value="NZ_JAIULA010000001.1"/>
</dbReference>
<dbReference type="CDD" id="cd00448">
    <property type="entry name" value="YjgF_YER057c_UK114_family"/>
    <property type="match status" value="1"/>
</dbReference>
<gene>
    <name evidence="2" type="ORF">LB941_00625</name>
</gene>
<proteinExistence type="inferred from homology"/>
<dbReference type="SUPFAM" id="SSF55298">
    <property type="entry name" value="YjgF-like"/>
    <property type="match status" value="1"/>
</dbReference>
<dbReference type="EMBL" id="JAIULA010000001">
    <property type="protein sequence ID" value="MCP0885836.1"/>
    <property type="molecule type" value="Genomic_DNA"/>
</dbReference>
<dbReference type="Pfam" id="PF01042">
    <property type="entry name" value="Ribonuc_L-PSP"/>
    <property type="match status" value="1"/>
</dbReference>
<dbReference type="NCBIfam" id="TIGR00004">
    <property type="entry name" value="Rid family detoxifying hydrolase"/>
    <property type="match status" value="1"/>
</dbReference>
<dbReference type="InterPro" id="IPR035959">
    <property type="entry name" value="RutC-like_sf"/>
</dbReference>
<keyword evidence="2" id="KW-0378">Hydrolase</keyword>
<keyword evidence="3" id="KW-1185">Reference proteome</keyword>
<protein>
    <submittedName>
        <fullName evidence="2">Rid family detoxifying hydrolase</fullName>
    </submittedName>
</protein>
<dbReference type="InterPro" id="IPR006175">
    <property type="entry name" value="YjgF/YER057c/UK114"/>
</dbReference>
<dbReference type="InterPro" id="IPR006056">
    <property type="entry name" value="RidA"/>
</dbReference>
<dbReference type="PANTHER" id="PTHR11803">
    <property type="entry name" value="2-IMINOBUTANOATE/2-IMINOPROPANOATE DEAMINASE RIDA"/>
    <property type="match status" value="1"/>
</dbReference>
<reference evidence="2 3" key="1">
    <citation type="journal article" date="2023" name="Int. J. Syst. Evol. Microbiol.">
        <title>Ligilactobacillus ubinensis sp. nov., a novel species isolated from the wild ferment of a durian fruit (Durio zibethinus).</title>
        <authorList>
            <person name="Heng Y.C."/>
            <person name="Menon N."/>
            <person name="Chen B."/>
            <person name="Loo B.Z.L."/>
            <person name="Wong G.W.J."/>
            <person name="Lim A.C.H."/>
            <person name="Silvaraju S."/>
            <person name="Kittelmann S."/>
        </authorList>
    </citation>
    <scope>NUCLEOTIDE SEQUENCE [LARGE SCALE GENOMIC DNA]</scope>
    <source>
        <strain evidence="2 3">WILCCON 0076</strain>
    </source>
</reference>
<comment type="similarity">
    <text evidence="1">Belongs to the RutC family.</text>
</comment>
<name>A0A9X2FGD7_9LACO</name>
<comment type="caution">
    <text evidence="2">The sequence shown here is derived from an EMBL/GenBank/DDBJ whole genome shotgun (WGS) entry which is preliminary data.</text>
</comment>
<dbReference type="Gene3D" id="3.30.1330.40">
    <property type="entry name" value="RutC-like"/>
    <property type="match status" value="1"/>
</dbReference>
<evidence type="ECO:0000313" key="3">
    <source>
        <dbReference type="Proteomes" id="UP001139006"/>
    </source>
</evidence>
<evidence type="ECO:0000256" key="1">
    <source>
        <dbReference type="ARBA" id="ARBA00010552"/>
    </source>
</evidence>
<dbReference type="GO" id="GO:0019239">
    <property type="term" value="F:deaminase activity"/>
    <property type="evidence" value="ECO:0007669"/>
    <property type="project" value="TreeGrafter"/>
</dbReference>
<dbReference type="Proteomes" id="UP001139006">
    <property type="component" value="Unassembled WGS sequence"/>
</dbReference>